<evidence type="ECO:0000256" key="1">
    <source>
        <dbReference type="SAM" id="Phobius"/>
    </source>
</evidence>
<keyword evidence="1" id="KW-1133">Transmembrane helix</keyword>
<keyword evidence="1" id="KW-0472">Membrane</keyword>
<organism evidence="2 3">
    <name type="scientific">Acrobeloides nanus</name>
    <dbReference type="NCBI Taxonomy" id="290746"/>
    <lineage>
        <taxon>Eukaryota</taxon>
        <taxon>Metazoa</taxon>
        <taxon>Ecdysozoa</taxon>
        <taxon>Nematoda</taxon>
        <taxon>Chromadorea</taxon>
        <taxon>Rhabditida</taxon>
        <taxon>Tylenchina</taxon>
        <taxon>Cephalobomorpha</taxon>
        <taxon>Cephaloboidea</taxon>
        <taxon>Cephalobidae</taxon>
        <taxon>Acrobeloides</taxon>
    </lineage>
</organism>
<protein>
    <submittedName>
        <fullName evidence="3">G protein-coupled receptor</fullName>
    </submittedName>
</protein>
<accession>A0A914DM60</accession>
<reference evidence="3" key="1">
    <citation type="submission" date="2022-11" db="UniProtKB">
        <authorList>
            <consortium name="WormBaseParasite"/>
        </authorList>
    </citation>
    <scope>IDENTIFICATION</scope>
</reference>
<dbReference type="Proteomes" id="UP000887540">
    <property type="component" value="Unplaced"/>
</dbReference>
<dbReference type="Pfam" id="PF10318">
    <property type="entry name" value="7TM_GPCR_Srh"/>
    <property type="match status" value="1"/>
</dbReference>
<keyword evidence="2" id="KW-1185">Reference proteome</keyword>
<dbReference type="WBParaSite" id="ACRNAN_scaffold2945.g21549.t1">
    <property type="protein sequence ID" value="ACRNAN_scaffold2945.g21549.t1"/>
    <property type="gene ID" value="ACRNAN_scaffold2945.g21549"/>
</dbReference>
<feature type="transmembrane region" description="Helical" evidence="1">
    <location>
        <begin position="72"/>
        <end position="102"/>
    </location>
</feature>
<proteinExistence type="predicted"/>
<sequence length="184" mass="20462">MKDVILLEPSTSGCDVPTCGIVSVYLLGGQEGIAVLAIFASIFIIGSIYHRRVNYLKAQTTMSQTTMNLNRMLMTALIVHLGIIVAFLVVPVSVLYAFMIFGNENNNIILEAIILVFSCHSLFDIPAMFFFIKPYRKFIGGRLRSALRKVGLDKFLKNDQVVMVQQVQSSMAINSSQIHSQNRA</sequence>
<name>A0A914DM60_9BILA</name>
<dbReference type="InterPro" id="IPR019422">
    <property type="entry name" value="7TM_GPCR_serpentine_rcpt_Srh"/>
</dbReference>
<feature type="transmembrane region" description="Helical" evidence="1">
    <location>
        <begin position="32"/>
        <end position="51"/>
    </location>
</feature>
<keyword evidence="1" id="KW-0812">Transmembrane</keyword>
<evidence type="ECO:0000313" key="2">
    <source>
        <dbReference type="Proteomes" id="UP000887540"/>
    </source>
</evidence>
<dbReference type="AlphaFoldDB" id="A0A914DM60"/>
<evidence type="ECO:0000313" key="3">
    <source>
        <dbReference type="WBParaSite" id="ACRNAN_scaffold2945.g21549.t1"/>
    </source>
</evidence>
<feature type="transmembrane region" description="Helical" evidence="1">
    <location>
        <begin position="108"/>
        <end position="132"/>
    </location>
</feature>